<keyword evidence="8" id="KW-0175">Coiled coil</keyword>
<evidence type="ECO:0000256" key="6">
    <source>
        <dbReference type="ARBA" id="ARBA00023136"/>
    </source>
</evidence>
<comment type="caution">
    <text evidence="9">The sequence shown here is derived from an EMBL/GenBank/DDBJ whole genome shotgun (WGS) entry which is preliminary data.</text>
</comment>
<keyword evidence="4" id="KW-1134">Transmembrane beta strand</keyword>
<evidence type="ECO:0000256" key="7">
    <source>
        <dbReference type="ARBA" id="ARBA00023237"/>
    </source>
</evidence>
<protein>
    <submittedName>
        <fullName evidence="9">TolC family protein</fullName>
    </submittedName>
</protein>
<comment type="subcellular location">
    <subcellularLocation>
        <location evidence="1">Cell outer membrane</location>
    </subcellularLocation>
</comment>
<comment type="similarity">
    <text evidence="2">Belongs to the outer membrane factor (OMF) (TC 1.B.17) family.</text>
</comment>
<dbReference type="InterPro" id="IPR003423">
    <property type="entry name" value="OMP_efflux"/>
</dbReference>
<evidence type="ECO:0000313" key="9">
    <source>
        <dbReference type="EMBL" id="MCZ8371832.1"/>
    </source>
</evidence>
<proteinExistence type="inferred from homology"/>
<evidence type="ECO:0000256" key="4">
    <source>
        <dbReference type="ARBA" id="ARBA00022452"/>
    </source>
</evidence>
<evidence type="ECO:0000256" key="1">
    <source>
        <dbReference type="ARBA" id="ARBA00004442"/>
    </source>
</evidence>
<evidence type="ECO:0000256" key="5">
    <source>
        <dbReference type="ARBA" id="ARBA00022692"/>
    </source>
</evidence>
<sequence>MIRKLLFTGVIGCINLIPIIAQQQQMLTIDEIFNLADANSKSLKVHDLAVAEATQAVKVAQSDKLPSIEANLSLSYIGNGWMCDRDFSNGIKAPMPHFGNNFALKATQAIYTGGAISTGIKMSELQKKVAEAELENDKQNIRFMLAGHYLDLFQLHNQKRVYQKNIEQTKMLIEEIKSAFEQGTALKSDITRYELQLENLELALTNVSNRIKISNRQLVTTIGLDTDIEILPDTTLLSVGIDKRNELYWQDERENAPVMQMANLGVKLSKKQQDLIRAERRPTIGLMAAANFDGPILIEVPPIDKNFAYWFVGVNVTYKFDALFKKNKKLKQAKLTSLKAQEQRRLADEQLSNGINTAYIQLEKANTRLRSKEKSVQLAHENYDIVHSRYLNGLSLVTDMLDASNIQLSSELELANAQIGILYQYFMLKKTVGKL</sequence>
<accession>A0ABT4PFJ9</accession>
<evidence type="ECO:0000256" key="8">
    <source>
        <dbReference type="SAM" id="Coils"/>
    </source>
</evidence>
<dbReference type="PANTHER" id="PTHR30026">
    <property type="entry name" value="OUTER MEMBRANE PROTEIN TOLC"/>
    <property type="match status" value="1"/>
</dbReference>
<dbReference type="Pfam" id="PF02321">
    <property type="entry name" value="OEP"/>
    <property type="match status" value="2"/>
</dbReference>
<keyword evidence="5" id="KW-0812">Transmembrane</keyword>
<evidence type="ECO:0000313" key="10">
    <source>
        <dbReference type="Proteomes" id="UP001141933"/>
    </source>
</evidence>
<keyword evidence="7" id="KW-0998">Cell outer membrane</keyword>
<feature type="coiled-coil region" evidence="8">
    <location>
        <begin position="190"/>
        <end position="217"/>
    </location>
</feature>
<dbReference type="PANTHER" id="PTHR30026:SF23">
    <property type="entry name" value="TO APRF-PUTATIVE OUTER MEMBRANE EFFLUX PROTEIN OR SECRETED ALKALINE PHOSPHATASE-RELATED"/>
    <property type="match status" value="1"/>
</dbReference>
<evidence type="ECO:0000256" key="2">
    <source>
        <dbReference type="ARBA" id="ARBA00007613"/>
    </source>
</evidence>
<name>A0ABT4PFJ9_9BACT</name>
<dbReference type="RefSeq" id="WP_269876899.1">
    <property type="nucleotide sequence ID" value="NZ_JAPZVM010000002.1"/>
</dbReference>
<evidence type="ECO:0000256" key="3">
    <source>
        <dbReference type="ARBA" id="ARBA00022448"/>
    </source>
</evidence>
<reference evidence="9" key="1">
    <citation type="submission" date="2022-12" db="EMBL/GenBank/DDBJ databases">
        <title>Phocaeicola acetigenes sp. nov., isolated feces from a healthy human.</title>
        <authorList>
            <person name="Do H."/>
            <person name="Ha Y.B."/>
            <person name="Kim J.-S."/>
            <person name="Suh M.K."/>
            <person name="Kim H.S."/>
            <person name="Lee J.-S."/>
        </authorList>
    </citation>
    <scope>NUCLEOTIDE SEQUENCE</scope>
    <source>
        <strain evidence="9">KGMB11183</strain>
    </source>
</reference>
<dbReference type="SUPFAM" id="SSF56954">
    <property type="entry name" value="Outer membrane efflux proteins (OEP)"/>
    <property type="match status" value="1"/>
</dbReference>
<dbReference type="EMBL" id="JAPZVM010000002">
    <property type="protein sequence ID" value="MCZ8371832.1"/>
    <property type="molecule type" value="Genomic_DNA"/>
</dbReference>
<organism evidence="9 10">
    <name type="scientific">Phocaeicola acetigenes</name>
    <dbReference type="NCBI Taxonomy" id="3016083"/>
    <lineage>
        <taxon>Bacteria</taxon>
        <taxon>Pseudomonadati</taxon>
        <taxon>Bacteroidota</taxon>
        <taxon>Bacteroidia</taxon>
        <taxon>Bacteroidales</taxon>
        <taxon>Bacteroidaceae</taxon>
        <taxon>Phocaeicola</taxon>
    </lineage>
</organism>
<dbReference type="InterPro" id="IPR051906">
    <property type="entry name" value="TolC-like"/>
</dbReference>
<dbReference type="Gene3D" id="1.20.1600.10">
    <property type="entry name" value="Outer membrane efflux proteins (OEP)"/>
    <property type="match status" value="1"/>
</dbReference>
<keyword evidence="6" id="KW-0472">Membrane</keyword>
<gene>
    <name evidence="9" type="ORF">O6P32_03810</name>
</gene>
<keyword evidence="10" id="KW-1185">Reference proteome</keyword>
<keyword evidence="3" id="KW-0813">Transport</keyword>
<dbReference type="Proteomes" id="UP001141933">
    <property type="component" value="Unassembled WGS sequence"/>
</dbReference>